<accession>A0A8H9IWL9</accession>
<reference evidence="2" key="1">
    <citation type="journal article" date="2014" name="Int. J. Syst. Evol. Microbiol.">
        <title>Complete genome sequence of Corynebacterium casei LMG S-19264T (=DSM 44701T), isolated from a smear-ripened cheese.</title>
        <authorList>
            <consortium name="US DOE Joint Genome Institute (JGI-PGF)"/>
            <person name="Walter F."/>
            <person name="Albersmeier A."/>
            <person name="Kalinowski J."/>
            <person name="Ruckert C."/>
        </authorList>
    </citation>
    <scope>NUCLEOTIDE SEQUENCE</scope>
    <source>
        <strain evidence="2">CGMCC 4.7679</strain>
    </source>
</reference>
<name>A0A8H9IWL9_9PSEU</name>
<dbReference type="AlphaFoldDB" id="A0A8H9IWL9"/>
<dbReference type="Pfam" id="PF19809">
    <property type="entry name" value="DUF6292"/>
    <property type="match status" value="1"/>
</dbReference>
<protein>
    <recommendedName>
        <fullName evidence="1">DUF6292 domain-containing protein</fullName>
    </recommendedName>
</protein>
<dbReference type="Proteomes" id="UP000658656">
    <property type="component" value="Unassembled WGS sequence"/>
</dbReference>
<keyword evidence="3" id="KW-1185">Reference proteome</keyword>
<evidence type="ECO:0000313" key="2">
    <source>
        <dbReference type="EMBL" id="GHF42303.1"/>
    </source>
</evidence>
<dbReference type="EMBL" id="BNAV01000001">
    <property type="protein sequence ID" value="GHF42303.1"/>
    <property type="molecule type" value="Genomic_DNA"/>
</dbReference>
<sequence>MKPEPESGRRQELRHYVETVARLLGVEPAACWSEAAAPSTAYIALADRPARHPGRFLMLQWSSDRGWCLAVEPERDEPPEVLAAWPVPPRPRPEWLAGQVRVVLEHQTERNPPCMR</sequence>
<evidence type="ECO:0000259" key="1">
    <source>
        <dbReference type="Pfam" id="PF19809"/>
    </source>
</evidence>
<proteinExistence type="predicted"/>
<organism evidence="2 3">
    <name type="scientific">Amycolatopsis bartoniae</name>
    <dbReference type="NCBI Taxonomy" id="941986"/>
    <lineage>
        <taxon>Bacteria</taxon>
        <taxon>Bacillati</taxon>
        <taxon>Actinomycetota</taxon>
        <taxon>Actinomycetes</taxon>
        <taxon>Pseudonocardiales</taxon>
        <taxon>Pseudonocardiaceae</taxon>
        <taxon>Amycolatopsis</taxon>
    </lineage>
</organism>
<dbReference type="OrthoDB" id="3627263at2"/>
<evidence type="ECO:0000313" key="3">
    <source>
        <dbReference type="Proteomes" id="UP000658656"/>
    </source>
</evidence>
<gene>
    <name evidence="2" type="ORF">GCM10017566_14870</name>
</gene>
<comment type="caution">
    <text evidence="2">The sequence shown here is derived from an EMBL/GenBank/DDBJ whole genome shotgun (WGS) entry which is preliminary data.</text>
</comment>
<feature type="domain" description="DUF6292" evidence="1">
    <location>
        <begin position="16"/>
        <end position="100"/>
    </location>
</feature>
<reference evidence="2" key="2">
    <citation type="submission" date="2020-09" db="EMBL/GenBank/DDBJ databases">
        <authorList>
            <person name="Sun Q."/>
            <person name="Zhou Y."/>
        </authorList>
    </citation>
    <scope>NUCLEOTIDE SEQUENCE</scope>
    <source>
        <strain evidence="2">CGMCC 4.7679</strain>
    </source>
</reference>
<dbReference type="RefSeq" id="WP_145935326.1">
    <property type="nucleotide sequence ID" value="NZ_BNAV01000001.1"/>
</dbReference>
<dbReference type="InterPro" id="IPR046259">
    <property type="entry name" value="DUF6292"/>
</dbReference>